<evidence type="ECO:0000313" key="2">
    <source>
        <dbReference type="Proteomes" id="UP001186974"/>
    </source>
</evidence>
<comment type="caution">
    <text evidence="1">The sequence shown here is derived from an EMBL/GenBank/DDBJ whole genome shotgun (WGS) entry which is preliminary data.</text>
</comment>
<organism evidence="1 2">
    <name type="scientific">Coniosporium uncinatum</name>
    <dbReference type="NCBI Taxonomy" id="93489"/>
    <lineage>
        <taxon>Eukaryota</taxon>
        <taxon>Fungi</taxon>
        <taxon>Dikarya</taxon>
        <taxon>Ascomycota</taxon>
        <taxon>Pezizomycotina</taxon>
        <taxon>Dothideomycetes</taxon>
        <taxon>Dothideomycetes incertae sedis</taxon>
        <taxon>Coniosporium</taxon>
    </lineage>
</organism>
<protein>
    <submittedName>
        <fullName evidence="1">Uncharacterized protein</fullName>
    </submittedName>
</protein>
<gene>
    <name evidence="1" type="ORF">LTS18_012083</name>
</gene>
<proteinExistence type="predicted"/>
<sequence>MAVSLINNEQSKLSPKKPYDAVRLLANVQSTSALMFTMVIAFHLSSVFGAALGLDANAIMHRARLFYQHPILEFIFVYGAMIAHFASGIARRVLLNRQGRKKPWTAHSVIGYILIFMVGSHVVGNHIYPNAMGLEDVWDYRGIGYIIDTRPRFMYIVWINHVAVIGWHVFGGLNCILSGRRRAARMQRSAWVKAIYGLMVLGTVMGIGAIRRDVEGLDEELKRRYDTLLGL</sequence>
<name>A0ACC3CXT9_9PEZI</name>
<reference evidence="1" key="1">
    <citation type="submission" date="2024-09" db="EMBL/GenBank/DDBJ databases">
        <title>Black Yeasts Isolated from many extreme environments.</title>
        <authorList>
            <person name="Coleine C."/>
            <person name="Stajich J.E."/>
            <person name="Selbmann L."/>
        </authorList>
    </citation>
    <scope>NUCLEOTIDE SEQUENCE</scope>
    <source>
        <strain evidence="1">CCFEE 5737</strain>
    </source>
</reference>
<evidence type="ECO:0000313" key="1">
    <source>
        <dbReference type="EMBL" id="KAK3053974.1"/>
    </source>
</evidence>
<accession>A0ACC3CXT9</accession>
<dbReference type="Proteomes" id="UP001186974">
    <property type="component" value="Unassembled WGS sequence"/>
</dbReference>
<keyword evidence="2" id="KW-1185">Reference proteome</keyword>
<dbReference type="EMBL" id="JAWDJW010009899">
    <property type="protein sequence ID" value="KAK3053974.1"/>
    <property type="molecule type" value="Genomic_DNA"/>
</dbReference>